<name>A0A0G2DVL1_PHACM</name>
<dbReference type="PANTHER" id="PTHR12935:SF0">
    <property type="entry name" value="GAMMA-GLUTAMYLCYCLOTRANSFERASE"/>
    <property type="match status" value="1"/>
</dbReference>
<dbReference type="Gene3D" id="3.10.490.10">
    <property type="entry name" value="Gamma-glutamyl cyclotransferase-like"/>
    <property type="match status" value="1"/>
</dbReference>
<evidence type="ECO:0000256" key="5">
    <source>
        <dbReference type="SAM" id="MobiDB-lite"/>
    </source>
</evidence>
<feature type="binding site" evidence="4">
    <location>
        <position position="227"/>
    </location>
    <ligand>
        <name>substrate</name>
    </ligand>
</feature>
<dbReference type="GO" id="GO:0003839">
    <property type="term" value="F:gamma-glutamylcyclotransferase activity"/>
    <property type="evidence" value="ECO:0007669"/>
    <property type="project" value="UniProtKB-EC"/>
</dbReference>
<proteinExistence type="predicted"/>
<evidence type="ECO:0000256" key="2">
    <source>
        <dbReference type="ARBA" id="ARBA00023239"/>
    </source>
</evidence>
<dbReference type="PANTHER" id="PTHR12935">
    <property type="entry name" value="GAMMA-GLUTAMYLCYCLOTRANSFERASE"/>
    <property type="match status" value="1"/>
</dbReference>
<comment type="caution">
    <text evidence="6">The sequence shown here is derived from an EMBL/GenBank/DDBJ whole genome shotgun (WGS) entry which is preliminary data.</text>
</comment>
<dbReference type="EC" id="4.3.2.9" evidence="1"/>
<evidence type="ECO:0000313" key="7">
    <source>
        <dbReference type="Proteomes" id="UP000053317"/>
    </source>
</evidence>
<evidence type="ECO:0000313" key="6">
    <source>
        <dbReference type="EMBL" id="KKY14967.1"/>
    </source>
</evidence>
<organism evidence="6 7">
    <name type="scientific">Phaeomoniella chlamydospora</name>
    <name type="common">Phaeoacremonium chlamydosporum</name>
    <dbReference type="NCBI Taxonomy" id="158046"/>
    <lineage>
        <taxon>Eukaryota</taxon>
        <taxon>Fungi</taxon>
        <taxon>Dikarya</taxon>
        <taxon>Ascomycota</taxon>
        <taxon>Pezizomycotina</taxon>
        <taxon>Eurotiomycetes</taxon>
        <taxon>Chaetothyriomycetidae</taxon>
        <taxon>Phaeomoniellales</taxon>
        <taxon>Phaeomoniellaceae</taxon>
        <taxon>Phaeomoniella</taxon>
    </lineage>
</organism>
<accession>A0A0G2DVL1</accession>
<sequence>MDDPRGSRIRRAAHELNVVHQSLRHSNLTSHLALTPATSFERLEKSRIGSPETAGSQETFLYLAYGSNLCAATFRGARGIKPLSEVNVVVPSLSLTFDLSGTPYNEPCFANTAKRTISSNGIHDNETSEKTPLLASSKSSLHWDKGLVGVVYEVTSSDYAHIIATEGGGASYDDILVDCYELAADPTIPVPTVPTSKSFKAHTLFAPIDNNDSMRREPNYAQPSPRYLNLITSGADEHSFPNEYRAYLNSLQPYIITSKRQELGRYIFLMTWGPILGLLFGLANSGKGEDDEGKWPEWMVKLLHTLFTGIWWSYDHVMKQRFGDGERTEEDRGDKSGKGRSETDTKKSKSSSKYDQENEKIGWDMV</sequence>
<protein>
    <recommendedName>
        <fullName evidence="1">gamma-glutamylcyclotransferase</fullName>
        <ecNumber evidence="1">4.3.2.9</ecNumber>
    </recommendedName>
</protein>
<dbReference type="AlphaFoldDB" id="A0A0G2DVL1"/>
<evidence type="ECO:0000256" key="1">
    <source>
        <dbReference type="ARBA" id="ARBA00012346"/>
    </source>
</evidence>
<feature type="region of interest" description="Disordered" evidence="5">
    <location>
        <begin position="323"/>
        <end position="366"/>
    </location>
</feature>
<evidence type="ECO:0000256" key="4">
    <source>
        <dbReference type="PIRSR" id="PIRSR617939-2"/>
    </source>
</evidence>
<reference evidence="6 7" key="2">
    <citation type="submission" date="2015-05" db="EMBL/GenBank/DDBJ databases">
        <authorList>
            <person name="Morales-Cruz A."/>
            <person name="Amrine K.C."/>
            <person name="Cantu D."/>
        </authorList>
    </citation>
    <scope>NUCLEOTIDE SEQUENCE [LARGE SCALE GENOMIC DNA]</scope>
    <source>
        <strain evidence="6">UCRPC4</strain>
    </source>
</reference>
<evidence type="ECO:0000256" key="3">
    <source>
        <dbReference type="PIRSR" id="PIRSR617939-1"/>
    </source>
</evidence>
<reference evidence="6 7" key="1">
    <citation type="submission" date="2015-05" db="EMBL/GenBank/DDBJ databases">
        <title>Distinctive expansion of gene families associated with plant cell wall degradation and secondary metabolism in the genomes of grapevine trunk pathogens.</title>
        <authorList>
            <person name="Lawrence D.P."/>
            <person name="Travadon R."/>
            <person name="Rolshausen P.E."/>
            <person name="Baumgartner K."/>
        </authorList>
    </citation>
    <scope>NUCLEOTIDE SEQUENCE [LARGE SCALE GENOMIC DNA]</scope>
    <source>
        <strain evidence="6">UCRPC4</strain>
    </source>
</reference>
<dbReference type="Proteomes" id="UP000053317">
    <property type="component" value="Unassembled WGS sequence"/>
</dbReference>
<keyword evidence="2" id="KW-0456">Lyase</keyword>
<gene>
    <name evidence="6" type="ORF">UCRPC4_g06554</name>
</gene>
<dbReference type="EMBL" id="LCWF01000199">
    <property type="protein sequence ID" value="KKY14967.1"/>
    <property type="molecule type" value="Genomic_DNA"/>
</dbReference>
<keyword evidence="7" id="KW-1185">Reference proteome</keyword>
<dbReference type="InterPro" id="IPR017939">
    <property type="entry name" value="G-Glutamylcylcotransferase"/>
</dbReference>
<feature type="binding site" evidence="4">
    <location>
        <begin position="62"/>
        <end position="67"/>
    </location>
    <ligand>
        <name>substrate</name>
    </ligand>
</feature>
<feature type="active site" description="Proton acceptor" evidence="3">
    <location>
        <position position="166"/>
    </location>
</feature>
<dbReference type="OrthoDB" id="2017317at2759"/>